<evidence type="ECO:0000256" key="1">
    <source>
        <dbReference type="SAM" id="Phobius"/>
    </source>
</evidence>
<dbReference type="STRING" id="1611254.A0A2G5UEE2"/>
<keyword evidence="1" id="KW-0472">Membrane</keyword>
<gene>
    <name evidence="2" type="primary">Cni-T07A9.12</name>
    <name evidence="2" type="synonym">Cnig_chr_IV.g16239</name>
    <name evidence="2" type="ORF">B9Z55_016239</name>
</gene>
<protein>
    <submittedName>
        <fullName evidence="2">Uncharacterized protein</fullName>
    </submittedName>
</protein>
<keyword evidence="1" id="KW-1133">Transmembrane helix</keyword>
<organism evidence="2 3">
    <name type="scientific">Caenorhabditis nigoni</name>
    <dbReference type="NCBI Taxonomy" id="1611254"/>
    <lineage>
        <taxon>Eukaryota</taxon>
        <taxon>Metazoa</taxon>
        <taxon>Ecdysozoa</taxon>
        <taxon>Nematoda</taxon>
        <taxon>Chromadorea</taxon>
        <taxon>Rhabditida</taxon>
        <taxon>Rhabditina</taxon>
        <taxon>Rhabditomorpha</taxon>
        <taxon>Rhabditoidea</taxon>
        <taxon>Rhabditidae</taxon>
        <taxon>Peloderinae</taxon>
        <taxon>Caenorhabditis</taxon>
    </lineage>
</organism>
<evidence type="ECO:0000313" key="2">
    <source>
        <dbReference type="EMBL" id="PIC37701.1"/>
    </source>
</evidence>
<dbReference type="OrthoDB" id="6234541at2759"/>
<keyword evidence="1" id="KW-0812">Transmembrane</keyword>
<comment type="caution">
    <text evidence="2">The sequence shown here is derived from an EMBL/GenBank/DDBJ whole genome shotgun (WGS) entry which is preliminary data.</text>
</comment>
<evidence type="ECO:0000313" key="3">
    <source>
        <dbReference type="Proteomes" id="UP000230233"/>
    </source>
</evidence>
<dbReference type="EMBL" id="PDUG01000004">
    <property type="protein sequence ID" value="PIC37701.1"/>
    <property type="molecule type" value="Genomic_DNA"/>
</dbReference>
<accession>A0A2G5UEE2</accession>
<feature type="transmembrane region" description="Helical" evidence="1">
    <location>
        <begin position="62"/>
        <end position="83"/>
    </location>
</feature>
<name>A0A2G5UEE2_9PELO</name>
<feature type="transmembrane region" description="Helical" evidence="1">
    <location>
        <begin position="95"/>
        <end position="117"/>
    </location>
</feature>
<dbReference type="Proteomes" id="UP000230233">
    <property type="component" value="Chromosome IV"/>
</dbReference>
<dbReference type="AlphaFoldDB" id="A0A2G5UEE2"/>
<keyword evidence="3" id="KW-1185">Reference proteome</keyword>
<sequence length="159" mass="18615">MWASKIAIKISNSRMVYISLREFTTWLDVTVFELWIHFASILVSSVLLFLKLHNFMTISYQWVAAPIFIGIAFVAYFIFIIYMRSCVDYKDYRGPTLKVVFNMIRLTLLTSFLYLLINKISGELENSEVANQNTYSFIFTPIWILLFLWCAQICRATSS</sequence>
<reference evidence="3" key="1">
    <citation type="submission" date="2017-10" db="EMBL/GenBank/DDBJ databases">
        <title>Rapid genome shrinkage in a self-fertile nematode reveals novel sperm competition proteins.</title>
        <authorList>
            <person name="Yin D."/>
            <person name="Schwarz E.M."/>
            <person name="Thomas C.G."/>
            <person name="Felde R.L."/>
            <person name="Korf I.F."/>
            <person name="Cutter A.D."/>
            <person name="Schartner C.M."/>
            <person name="Ralston E.J."/>
            <person name="Meyer B.J."/>
            <person name="Haag E.S."/>
        </authorList>
    </citation>
    <scope>NUCLEOTIDE SEQUENCE [LARGE SCALE GENOMIC DNA]</scope>
    <source>
        <strain evidence="3">JU1422</strain>
    </source>
</reference>
<feature type="transmembrane region" description="Helical" evidence="1">
    <location>
        <begin position="23"/>
        <end position="50"/>
    </location>
</feature>
<proteinExistence type="predicted"/>
<dbReference type="PANTHER" id="PTHR13568">
    <property type="entry name" value="FAM11A, B PROTEIN"/>
    <property type="match status" value="1"/>
</dbReference>
<feature type="transmembrane region" description="Helical" evidence="1">
    <location>
        <begin position="137"/>
        <end position="154"/>
    </location>
</feature>
<dbReference type="PANTHER" id="PTHR13568:SF9">
    <property type="entry name" value="TRANSMEMBRANE PROTEIN 203"/>
    <property type="match status" value="1"/>
</dbReference>
<dbReference type="InterPro" id="IPR019396">
    <property type="entry name" value="TM_Fragile-X-F-assoc"/>
</dbReference>
<dbReference type="GO" id="GO:0006874">
    <property type="term" value="P:intracellular calcium ion homeostasis"/>
    <property type="evidence" value="ECO:0007669"/>
    <property type="project" value="TreeGrafter"/>
</dbReference>
<dbReference type="GO" id="GO:0005783">
    <property type="term" value="C:endoplasmic reticulum"/>
    <property type="evidence" value="ECO:0007669"/>
    <property type="project" value="TreeGrafter"/>
</dbReference>